<dbReference type="InterPro" id="IPR000834">
    <property type="entry name" value="Peptidase_M14"/>
</dbReference>
<feature type="domain" description="Peptidase M14" evidence="13">
    <location>
        <begin position="147"/>
        <end position="367"/>
    </location>
</feature>
<dbReference type="GO" id="GO:0008270">
    <property type="term" value="F:zinc ion binding"/>
    <property type="evidence" value="ECO:0007669"/>
    <property type="project" value="InterPro"/>
</dbReference>
<keyword evidence="10" id="KW-1015">Disulfide bond</keyword>
<evidence type="ECO:0000256" key="9">
    <source>
        <dbReference type="ARBA" id="ARBA00023049"/>
    </source>
</evidence>
<dbReference type="Gene3D" id="3.40.630.10">
    <property type="entry name" value="Zn peptidases"/>
    <property type="match status" value="2"/>
</dbReference>
<comment type="similarity">
    <text evidence="2 11">Belongs to the peptidase M14 family.</text>
</comment>
<evidence type="ECO:0000256" key="3">
    <source>
        <dbReference type="ARBA" id="ARBA00022645"/>
    </source>
</evidence>
<dbReference type="GO" id="GO:0004181">
    <property type="term" value="F:metallocarboxypeptidase activity"/>
    <property type="evidence" value="ECO:0007669"/>
    <property type="project" value="InterPro"/>
</dbReference>
<dbReference type="Proteomes" id="UP001152320">
    <property type="component" value="Chromosome 23"/>
</dbReference>
<sequence>MRSFFLLICLTVVFAAKDYSGFKVLRVKPPDKRAYDFLKSLEYGFNFWKESRGVGHEADILIPGDSHQFLASKLEELGFDIKVMIEDVQLLIDEQMNTNTTSFDYNIYHTMDEITAWMDDMISMHGDMVSKEAFARTYEGRDVYKMKLLDDYNSSRTDNLIDLMEFHVVPVFNVDGYIFTWEEDRMWRKTRKPNEGRVCVGTDPNRNYDNHWGTSGTNDIPCSQAYMGTRACSEIEIQTMQDHILSIRDRVGVFMDVHAYSEYWMYPYGWTMQTANDYEELNAASKVAVDAIESLYGRNYAYGPISIVIYPASGCSADWAYDNAKIKHSYALELRDTGEYGLLLPASEIQPSSEELFVGCEALVRHLKETSVI</sequence>
<keyword evidence="4" id="KW-0645">Protease</keyword>
<keyword evidence="7" id="KW-0378">Hydrolase</keyword>
<keyword evidence="8" id="KW-0862">Zinc</keyword>
<dbReference type="OrthoDB" id="3626597at2759"/>
<dbReference type="Gene3D" id="3.30.70.340">
    <property type="entry name" value="Metallocarboxypeptidase-like"/>
    <property type="match status" value="1"/>
</dbReference>
<keyword evidence="15" id="KW-1185">Reference proteome</keyword>
<keyword evidence="3 14" id="KW-0121">Carboxypeptidase</keyword>
<dbReference type="Pfam" id="PF00246">
    <property type="entry name" value="Peptidase_M14"/>
    <property type="match status" value="1"/>
</dbReference>
<dbReference type="PANTHER" id="PTHR11705:SF91">
    <property type="entry name" value="FI01817P-RELATED"/>
    <property type="match status" value="1"/>
</dbReference>
<evidence type="ECO:0000256" key="7">
    <source>
        <dbReference type="ARBA" id="ARBA00022801"/>
    </source>
</evidence>
<evidence type="ECO:0000256" key="8">
    <source>
        <dbReference type="ARBA" id="ARBA00022833"/>
    </source>
</evidence>
<dbReference type="SMART" id="SM00631">
    <property type="entry name" value="Zn_pept"/>
    <property type="match status" value="1"/>
</dbReference>
<evidence type="ECO:0000256" key="4">
    <source>
        <dbReference type="ARBA" id="ARBA00022670"/>
    </source>
</evidence>
<dbReference type="PROSITE" id="PS52035">
    <property type="entry name" value="PEPTIDASE_M14"/>
    <property type="match status" value="1"/>
</dbReference>
<dbReference type="GO" id="GO:0006508">
    <property type="term" value="P:proteolysis"/>
    <property type="evidence" value="ECO:0007669"/>
    <property type="project" value="UniProtKB-KW"/>
</dbReference>
<evidence type="ECO:0000256" key="2">
    <source>
        <dbReference type="ARBA" id="ARBA00005988"/>
    </source>
</evidence>
<dbReference type="PRINTS" id="PR00765">
    <property type="entry name" value="CRBOXYPTASEA"/>
</dbReference>
<proteinExistence type="inferred from homology"/>
<evidence type="ECO:0000256" key="6">
    <source>
        <dbReference type="ARBA" id="ARBA00022729"/>
    </source>
</evidence>
<comment type="cofactor">
    <cofactor evidence="1">
        <name>Zn(2+)</name>
        <dbReference type="ChEBI" id="CHEBI:29105"/>
    </cofactor>
</comment>
<dbReference type="InterPro" id="IPR003146">
    <property type="entry name" value="M14A_act_pep"/>
</dbReference>
<keyword evidence="6 12" id="KW-0732">Signal</keyword>
<evidence type="ECO:0000256" key="1">
    <source>
        <dbReference type="ARBA" id="ARBA00001947"/>
    </source>
</evidence>
<evidence type="ECO:0000256" key="5">
    <source>
        <dbReference type="ARBA" id="ARBA00022723"/>
    </source>
</evidence>
<keyword evidence="9" id="KW-0482">Metalloprotease</keyword>
<dbReference type="CDD" id="cd03860">
    <property type="entry name" value="M14_CP_A-B_like"/>
    <property type="match status" value="1"/>
</dbReference>
<dbReference type="GO" id="GO:0005615">
    <property type="term" value="C:extracellular space"/>
    <property type="evidence" value="ECO:0007669"/>
    <property type="project" value="TreeGrafter"/>
</dbReference>
<organism evidence="14 15">
    <name type="scientific">Holothuria leucospilota</name>
    <name type="common">Black long sea cucumber</name>
    <name type="synonym">Mertensiothuria leucospilota</name>
    <dbReference type="NCBI Taxonomy" id="206669"/>
    <lineage>
        <taxon>Eukaryota</taxon>
        <taxon>Metazoa</taxon>
        <taxon>Echinodermata</taxon>
        <taxon>Eleutherozoa</taxon>
        <taxon>Echinozoa</taxon>
        <taxon>Holothuroidea</taxon>
        <taxon>Aspidochirotacea</taxon>
        <taxon>Aspidochirotida</taxon>
        <taxon>Holothuriidae</taxon>
        <taxon>Holothuria</taxon>
    </lineage>
</organism>
<evidence type="ECO:0000313" key="14">
    <source>
        <dbReference type="EMBL" id="KAJ8019768.1"/>
    </source>
</evidence>
<evidence type="ECO:0000256" key="12">
    <source>
        <dbReference type="SAM" id="SignalP"/>
    </source>
</evidence>
<evidence type="ECO:0000256" key="10">
    <source>
        <dbReference type="ARBA" id="ARBA00023157"/>
    </source>
</evidence>
<evidence type="ECO:0000259" key="13">
    <source>
        <dbReference type="PROSITE" id="PS52035"/>
    </source>
</evidence>
<comment type="caution">
    <text evidence="14">The sequence shown here is derived from an EMBL/GenBank/DDBJ whole genome shotgun (WGS) entry which is preliminary data.</text>
</comment>
<feature type="active site" description="Proton donor/acceptor" evidence="11">
    <location>
        <position position="333"/>
    </location>
</feature>
<name>A0A9Q0YBU5_HOLLE</name>
<dbReference type="EMBL" id="JAIZAY010000023">
    <property type="protein sequence ID" value="KAJ8019768.1"/>
    <property type="molecule type" value="Genomic_DNA"/>
</dbReference>
<dbReference type="InterPro" id="IPR036990">
    <property type="entry name" value="M14A-like_propep"/>
</dbReference>
<evidence type="ECO:0000256" key="11">
    <source>
        <dbReference type="PROSITE-ProRule" id="PRU01379"/>
    </source>
</evidence>
<dbReference type="SUPFAM" id="SSF53187">
    <property type="entry name" value="Zn-dependent exopeptidases"/>
    <property type="match status" value="1"/>
</dbReference>
<dbReference type="SUPFAM" id="SSF54897">
    <property type="entry name" value="Protease propeptides/inhibitors"/>
    <property type="match status" value="1"/>
</dbReference>
<dbReference type="AlphaFoldDB" id="A0A9Q0YBU5"/>
<reference evidence="14" key="1">
    <citation type="submission" date="2021-10" db="EMBL/GenBank/DDBJ databases">
        <title>Tropical sea cucumber genome reveals ecological adaptation and Cuvierian tubules defense mechanism.</title>
        <authorList>
            <person name="Chen T."/>
        </authorList>
    </citation>
    <scope>NUCLEOTIDE SEQUENCE</scope>
    <source>
        <strain evidence="14">Nanhai2018</strain>
        <tissue evidence="14">Muscle</tissue>
    </source>
</reference>
<protein>
    <submittedName>
        <fullName evidence="14">Carboxypeptidase A1</fullName>
    </submittedName>
</protein>
<feature type="chain" id="PRO_5040401455" evidence="12">
    <location>
        <begin position="16"/>
        <end position="373"/>
    </location>
</feature>
<accession>A0A9Q0YBU5</accession>
<dbReference type="Pfam" id="PF02244">
    <property type="entry name" value="Propep_M14"/>
    <property type="match status" value="1"/>
</dbReference>
<dbReference type="PANTHER" id="PTHR11705">
    <property type="entry name" value="PROTEASE FAMILY M14 CARBOXYPEPTIDASE A,B"/>
    <property type="match status" value="1"/>
</dbReference>
<gene>
    <name evidence="14" type="ORF">HOLleu_41490</name>
</gene>
<dbReference type="FunFam" id="3.40.630.10:FF:000084">
    <property type="entry name" value="Carboxypeptidase B2"/>
    <property type="match status" value="1"/>
</dbReference>
<feature type="signal peptide" evidence="12">
    <location>
        <begin position="1"/>
        <end position="15"/>
    </location>
</feature>
<keyword evidence="5" id="KW-0479">Metal-binding</keyword>
<evidence type="ECO:0000313" key="15">
    <source>
        <dbReference type="Proteomes" id="UP001152320"/>
    </source>
</evidence>